<comment type="caution">
    <text evidence="1">The sequence shown here is derived from an EMBL/GenBank/DDBJ whole genome shotgun (WGS) entry which is preliminary data.</text>
</comment>
<evidence type="ECO:0000313" key="1">
    <source>
        <dbReference type="EMBL" id="PSF10571.1"/>
    </source>
</evidence>
<reference evidence="1 2" key="1">
    <citation type="submission" date="2018-03" db="EMBL/GenBank/DDBJ databases">
        <title>Marinobacter brunus sp. nov., a marine bacterium of Gamma-proteobacteria isolated from the surface seawater of the South China Sea.</title>
        <authorList>
            <person name="Cheng H."/>
            <person name="Wu Y.-H."/>
            <person name="Xamxidin M."/>
            <person name="Xu X.-W."/>
        </authorList>
    </citation>
    <scope>NUCLEOTIDE SEQUENCE [LARGE SCALE GENOMIC DNA]</scope>
    <source>
        <strain evidence="1 2">NH169-3</strain>
    </source>
</reference>
<dbReference type="EMBL" id="PXNP01000023">
    <property type="protein sequence ID" value="PSF10571.1"/>
    <property type="molecule type" value="Genomic_DNA"/>
</dbReference>
<evidence type="ECO:0000313" key="2">
    <source>
        <dbReference type="Proteomes" id="UP000239866"/>
    </source>
</evidence>
<dbReference type="RefSeq" id="WP_106761772.1">
    <property type="nucleotide sequence ID" value="NZ_PXNP01000023.1"/>
</dbReference>
<accession>A0A2T1KKC2</accession>
<keyword evidence="2" id="KW-1185">Reference proteome</keyword>
<dbReference type="AlphaFoldDB" id="A0A2T1KKC2"/>
<name>A0A2T1KKC2_9GAMM</name>
<dbReference type="Proteomes" id="UP000239866">
    <property type="component" value="Unassembled WGS sequence"/>
</dbReference>
<gene>
    <name evidence="1" type="ORF">C7H09_06405</name>
</gene>
<organism evidence="1 2">
    <name type="scientific">Marinobacter fuscus</name>
    <dbReference type="NCBI Taxonomy" id="2109942"/>
    <lineage>
        <taxon>Bacteria</taxon>
        <taxon>Pseudomonadati</taxon>
        <taxon>Pseudomonadota</taxon>
        <taxon>Gammaproteobacteria</taxon>
        <taxon>Pseudomonadales</taxon>
        <taxon>Marinobacteraceae</taxon>
        <taxon>Marinobacter</taxon>
    </lineage>
</organism>
<sequence length="155" mass="16947">MKRLNRVGQKVQTIIRVAADKGRTLANTFYFFNGSEFVASAERLGPARMVAPGTVAVSVSGRQWVAVGGDRLNGATGWAFVSPSVDRPSQDGDAARFSDNNKALKLRAKLDQYLDYFHDCKGVLPHSVILRGEQFRTLGALPGQVYKGVRLESFS</sequence>
<proteinExistence type="predicted"/>
<protein>
    <submittedName>
        <fullName evidence="1">Uncharacterized protein</fullName>
    </submittedName>
</protein>
<dbReference type="OrthoDB" id="6367553at2"/>